<evidence type="ECO:0000256" key="3">
    <source>
        <dbReference type="ARBA" id="ARBA00023125"/>
    </source>
</evidence>
<dbReference type="PANTHER" id="PTHR30579:SF7">
    <property type="entry name" value="HTH-TYPE TRANSCRIPTIONAL REGULATOR LRHA-RELATED"/>
    <property type="match status" value="1"/>
</dbReference>
<dbReference type="Proteomes" id="UP000233332">
    <property type="component" value="Unassembled WGS sequence"/>
</dbReference>
<dbReference type="GO" id="GO:0003700">
    <property type="term" value="F:DNA-binding transcription factor activity"/>
    <property type="evidence" value="ECO:0007669"/>
    <property type="project" value="InterPro"/>
</dbReference>
<dbReference type="Pfam" id="PF03466">
    <property type="entry name" value="LysR_substrate"/>
    <property type="match status" value="1"/>
</dbReference>
<name>A0A2N3L3W9_9PROT</name>
<keyword evidence="2" id="KW-0805">Transcription regulation</keyword>
<dbReference type="InterPro" id="IPR036390">
    <property type="entry name" value="WH_DNA-bd_sf"/>
</dbReference>
<organism evidence="6 7">
    <name type="scientific">Thalassospira lohafexi</name>
    <dbReference type="NCBI Taxonomy" id="744227"/>
    <lineage>
        <taxon>Bacteria</taxon>
        <taxon>Pseudomonadati</taxon>
        <taxon>Pseudomonadota</taxon>
        <taxon>Alphaproteobacteria</taxon>
        <taxon>Rhodospirillales</taxon>
        <taxon>Thalassospiraceae</taxon>
        <taxon>Thalassospira</taxon>
    </lineage>
</organism>
<dbReference type="InterPro" id="IPR005119">
    <property type="entry name" value="LysR_subst-bd"/>
</dbReference>
<keyword evidence="7" id="KW-1185">Reference proteome</keyword>
<protein>
    <submittedName>
        <fullName evidence="6">LysR family transcriptional regulator</fullName>
    </submittedName>
</protein>
<dbReference type="PANTHER" id="PTHR30579">
    <property type="entry name" value="TRANSCRIPTIONAL REGULATOR"/>
    <property type="match status" value="1"/>
</dbReference>
<dbReference type="InterPro" id="IPR036388">
    <property type="entry name" value="WH-like_DNA-bd_sf"/>
</dbReference>
<comment type="similarity">
    <text evidence="1">Belongs to the LysR transcriptional regulatory family.</text>
</comment>
<dbReference type="SUPFAM" id="SSF46785">
    <property type="entry name" value="Winged helix' DNA-binding domain"/>
    <property type="match status" value="1"/>
</dbReference>
<keyword evidence="4" id="KW-0804">Transcription</keyword>
<dbReference type="InterPro" id="IPR050176">
    <property type="entry name" value="LTTR"/>
</dbReference>
<evidence type="ECO:0000313" key="6">
    <source>
        <dbReference type="EMBL" id="PKR57533.1"/>
    </source>
</evidence>
<dbReference type="Gene3D" id="3.40.190.10">
    <property type="entry name" value="Periplasmic binding protein-like II"/>
    <property type="match status" value="2"/>
</dbReference>
<dbReference type="FunFam" id="1.10.10.10:FF:000001">
    <property type="entry name" value="LysR family transcriptional regulator"/>
    <property type="match status" value="1"/>
</dbReference>
<dbReference type="Gene3D" id="1.10.10.10">
    <property type="entry name" value="Winged helix-like DNA-binding domain superfamily/Winged helix DNA-binding domain"/>
    <property type="match status" value="1"/>
</dbReference>
<dbReference type="PROSITE" id="PS50931">
    <property type="entry name" value="HTH_LYSR"/>
    <property type="match status" value="1"/>
</dbReference>
<dbReference type="GO" id="GO:0003677">
    <property type="term" value="F:DNA binding"/>
    <property type="evidence" value="ECO:0007669"/>
    <property type="project" value="UniProtKB-KW"/>
</dbReference>
<evidence type="ECO:0000313" key="7">
    <source>
        <dbReference type="Proteomes" id="UP000233332"/>
    </source>
</evidence>
<feature type="domain" description="HTH lysR-type" evidence="5">
    <location>
        <begin position="11"/>
        <end position="68"/>
    </location>
</feature>
<proteinExistence type="inferred from homology"/>
<dbReference type="Pfam" id="PF00126">
    <property type="entry name" value="HTH_1"/>
    <property type="match status" value="1"/>
</dbReference>
<accession>A0A2N3L3W9</accession>
<dbReference type="EMBL" id="NXGX01000006">
    <property type="protein sequence ID" value="PKR57533.1"/>
    <property type="molecule type" value="Genomic_DNA"/>
</dbReference>
<dbReference type="InterPro" id="IPR000847">
    <property type="entry name" value="LysR_HTH_N"/>
</dbReference>
<evidence type="ECO:0000259" key="5">
    <source>
        <dbReference type="PROSITE" id="PS50931"/>
    </source>
</evidence>
<sequence length="299" mass="33158">MNTTPALIHNLDLDLARTFVAICETGNFSRAAEKVHRSASAISLQVKKLEGMVERELFKRETRRVSLTEDGEVLLGYARRLLKLNDEAISHFHAPEFSGIVRLGVPNDTGIIAIPEILKRFADSHPHVDIDVHLGPTYNLRHRVSDGEIDVAVFSYDPELDPQPPIHSEPLVWLGARHGTALDKRPVPMAMAEQGCYWRTMALKALDEADVNYRIAYTSEFCQAQIAAVRADLAIAPLPISVISDDLVHLGPRHGLPKLGEYRMTLAKRDGHGAVEEALAAHVVAGFRKISERGMRLFA</sequence>
<gene>
    <name evidence="6" type="ORF">COO92_16465</name>
</gene>
<evidence type="ECO:0000256" key="2">
    <source>
        <dbReference type="ARBA" id="ARBA00023015"/>
    </source>
</evidence>
<dbReference type="RefSeq" id="WP_101303867.1">
    <property type="nucleotide sequence ID" value="NZ_NXGX01000006.1"/>
</dbReference>
<keyword evidence="3" id="KW-0238">DNA-binding</keyword>
<evidence type="ECO:0000256" key="4">
    <source>
        <dbReference type="ARBA" id="ARBA00023163"/>
    </source>
</evidence>
<reference evidence="6 7" key="1">
    <citation type="submission" date="2017-09" db="EMBL/GenBank/DDBJ databases">
        <title>Biodiversity and function of Thalassospira species in the particle-attached aromatic-hydrocarbon-degrading consortia from the surface seawater of the China South Sea.</title>
        <authorList>
            <person name="Dong C."/>
            <person name="Lai Q."/>
            <person name="Shao Z."/>
        </authorList>
    </citation>
    <scope>NUCLEOTIDE SEQUENCE [LARGE SCALE GENOMIC DNA]</scope>
    <source>
        <strain evidence="6 7">139Z-12</strain>
    </source>
</reference>
<comment type="caution">
    <text evidence="6">The sequence shown here is derived from an EMBL/GenBank/DDBJ whole genome shotgun (WGS) entry which is preliminary data.</text>
</comment>
<dbReference type="AlphaFoldDB" id="A0A2N3L3W9"/>
<evidence type="ECO:0000256" key="1">
    <source>
        <dbReference type="ARBA" id="ARBA00009437"/>
    </source>
</evidence>
<dbReference type="SUPFAM" id="SSF53850">
    <property type="entry name" value="Periplasmic binding protein-like II"/>
    <property type="match status" value="1"/>
</dbReference>